<name>A0A3B0YRA3_9ZZZZ</name>
<organism evidence="1">
    <name type="scientific">hydrothermal vent metagenome</name>
    <dbReference type="NCBI Taxonomy" id="652676"/>
    <lineage>
        <taxon>unclassified sequences</taxon>
        <taxon>metagenomes</taxon>
        <taxon>ecological metagenomes</taxon>
    </lineage>
</organism>
<evidence type="ECO:0000313" key="1">
    <source>
        <dbReference type="EMBL" id="VAW71384.1"/>
    </source>
</evidence>
<dbReference type="InterPro" id="IPR029063">
    <property type="entry name" value="SAM-dependent_MTases_sf"/>
</dbReference>
<dbReference type="AlphaFoldDB" id="A0A3B0YRA3"/>
<dbReference type="EMBL" id="UOFL01000018">
    <property type="protein sequence ID" value="VAW71384.1"/>
    <property type="molecule type" value="Genomic_DNA"/>
</dbReference>
<dbReference type="Pfam" id="PF13489">
    <property type="entry name" value="Methyltransf_23"/>
    <property type="match status" value="1"/>
</dbReference>
<keyword evidence="1" id="KW-0689">Ribosomal protein</keyword>
<accession>A0A3B0YRA3</accession>
<protein>
    <submittedName>
        <fullName evidence="1">Ribosomal protein S27e</fullName>
    </submittedName>
</protein>
<proteinExistence type="predicted"/>
<sequence>MKESDIRPRELMQTYVELSAKDAEHCFSDSVRHHLPCVACGTKETTVQFTKVGFTYAQCNGCGTLYQTPRPSVSAFEEFYKDSESSRYWAEVFFPSVAEARREKIFKPRVQRLASICSDIGLNVNKLIDVGAGYGIFLDEWRSVQSHTNLVAVEPSVTLAKECRNKGFTVVESIVEKVTAYDGYADLVVCFEVLEHVYDPLEFVNVLTRLVRPGGYVFVSTLCIDGFDLQTLWENSSQISPPHHINFLSVSGFEQLFERAGLSDIEVTTPGQLDVDIVRNALHDEPEKINNKFIDRMISDAKISQSFQNFLVNNKLSSHAWVIGKKK</sequence>
<dbReference type="GO" id="GO:0005840">
    <property type="term" value="C:ribosome"/>
    <property type="evidence" value="ECO:0007669"/>
    <property type="project" value="UniProtKB-KW"/>
</dbReference>
<keyword evidence="1" id="KW-0687">Ribonucleoprotein</keyword>
<dbReference type="SUPFAM" id="SSF53335">
    <property type="entry name" value="S-adenosyl-L-methionine-dependent methyltransferases"/>
    <property type="match status" value="1"/>
</dbReference>
<dbReference type="Gene3D" id="3.40.50.150">
    <property type="entry name" value="Vaccinia Virus protein VP39"/>
    <property type="match status" value="1"/>
</dbReference>
<reference evidence="1" key="1">
    <citation type="submission" date="2018-06" db="EMBL/GenBank/DDBJ databases">
        <authorList>
            <person name="Zhirakovskaya E."/>
        </authorList>
    </citation>
    <scope>NUCLEOTIDE SEQUENCE</scope>
</reference>
<dbReference type="PANTHER" id="PTHR43861">
    <property type="entry name" value="TRANS-ACONITATE 2-METHYLTRANSFERASE-RELATED"/>
    <property type="match status" value="1"/>
</dbReference>
<gene>
    <name evidence="1" type="ORF">MNBD_GAMMA12-1336</name>
</gene>
<dbReference type="CDD" id="cd02440">
    <property type="entry name" value="AdoMet_MTases"/>
    <property type="match status" value="1"/>
</dbReference>